<accession>A0A0A8XPU5</accession>
<reference evidence="1" key="2">
    <citation type="journal article" date="2015" name="Data Brief">
        <title>Shoot transcriptome of the giant reed, Arundo donax.</title>
        <authorList>
            <person name="Barrero R.A."/>
            <person name="Guerrero F.D."/>
            <person name="Moolhuijzen P."/>
            <person name="Goolsby J.A."/>
            <person name="Tidwell J."/>
            <person name="Bellgard S.E."/>
            <person name="Bellgard M.I."/>
        </authorList>
    </citation>
    <scope>NUCLEOTIDE SEQUENCE</scope>
    <source>
        <tissue evidence="1">Shoot tissue taken approximately 20 cm above the soil surface</tissue>
    </source>
</reference>
<protein>
    <submittedName>
        <fullName evidence="1">Uncharacterized protein</fullName>
    </submittedName>
</protein>
<proteinExistence type="predicted"/>
<dbReference type="EMBL" id="GBRH01282144">
    <property type="protein sequence ID" value="JAD15751.1"/>
    <property type="molecule type" value="Transcribed_RNA"/>
</dbReference>
<name>A0A0A8XPU5_ARUDO</name>
<sequence>MPGDYDKETRYHLCCSSLLLTHCRESCKWQPKEVSYSQSWLEHQRCNTPNFSSRQIHFKFV</sequence>
<reference evidence="1" key="1">
    <citation type="submission" date="2014-09" db="EMBL/GenBank/DDBJ databases">
        <authorList>
            <person name="Magalhaes I.L.F."/>
            <person name="Oliveira U."/>
            <person name="Santos F.R."/>
            <person name="Vidigal T.H.D.A."/>
            <person name="Brescovit A.D."/>
            <person name="Santos A.J."/>
        </authorList>
    </citation>
    <scope>NUCLEOTIDE SEQUENCE</scope>
    <source>
        <tissue evidence="1">Shoot tissue taken approximately 20 cm above the soil surface</tissue>
    </source>
</reference>
<organism evidence="1">
    <name type="scientific">Arundo donax</name>
    <name type="common">Giant reed</name>
    <name type="synonym">Donax arundinaceus</name>
    <dbReference type="NCBI Taxonomy" id="35708"/>
    <lineage>
        <taxon>Eukaryota</taxon>
        <taxon>Viridiplantae</taxon>
        <taxon>Streptophyta</taxon>
        <taxon>Embryophyta</taxon>
        <taxon>Tracheophyta</taxon>
        <taxon>Spermatophyta</taxon>
        <taxon>Magnoliopsida</taxon>
        <taxon>Liliopsida</taxon>
        <taxon>Poales</taxon>
        <taxon>Poaceae</taxon>
        <taxon>PACMAD clade</taxon>
        <taxon>Arundinoideae</taxon>
        <taxon>Arundineae</taxon>
        <taxon>Arundo</taxon>
    </lineage>
</organism>
<evidence type="ECO:0000313" key="1">
    <source>
        <dbReference type="EMBL" id="JAD15751.1"/>
    </source>
</evidence>
<dbReference type="AlphaFoldDB" id="A0A0A8XPU5"/>